<keyword evidence="1 3" id="KW-0732">Signal</keyword>
<dbReference type="InterPro" id="IPR051477">
    <property type="entry name" value="Expansin_CellWall"/>
</dbReference>
<name>A0A4Q1BAN3_TREME</name>
<gene>
    <name evidence="4" type="ORF">M231_08011</name>
</gene>
<feature type="compositionally biased region" description="Low complexity" evidence="2">
    <location>
        <begin position="239"/>
        <end position="262"/>
    </location>
</feature>
<sequence>MQSFIAFLVIATLAGVQINAAPTPLVVAAGHINTLHRREHRDKTHHIRKIRRDDACESESTNTTLFVWDNSTDSNSTWFNGTLFNSTWDNITSFNSSWDDATWENITDLTNSTGHEHQWSGWSSQGSTDISNSTSIEDDDDVDDCEGDDNDDDDDDSETCPEGWEWVPEEEETGSGSAEPSSSSSSSVSTWSDVESVATDDAFTSPTTSSASTTSTPSATSDVTPAAMRIAKPSNAPQPTTSSTTWSTTTTTSSTTTWSAPASPSPSPSSGGSSGDTVSGIATFFTQDGNPGACGNWNSDSTYLVAVRKEWYQDGANCGKMLTITAANGKTVQAPIQDLCPGCDEGSIDMSTGLWGDFGYPVSAGIFDISWTCDECTPPS</sequence>
<accession>A0A4Q1BAN3</accession>
<dbReference type="PANTHER" id="PTHR31836:SF25">
    <property type="entry name" value="RLPA-LIKE PROTEIN DOUBLE-PSI BETA-BARREL DOMAIN-CONTAINING PROTEIN"/>
    <property type="match status" value="1"/>
</dbReference>
<evidence type="ECO:0000313" key="4">
    <source>
        <dbReference type="EMBL" id="RXK34734.1"/>
    </source>
</evidence>
<dbReference type="OrthoDB" id="623670at2759"/>
<dbReference type="EMBL" id="SDIL01000202">
    <property type="protein sequence ID" value="RXK34734.1"/>
    <property type="molecule type" value="Genomic_DNA"/>
</dbReference>
<dbReference type="Gene3D" id="2.40.40.10">
    <property type="entry name" value="RlpA-like domain"/>
    <property type="match status" value="1"/>
</dbReference>
<dbReference type="VEuPathDB" id="FungiDB:TREMEDRAFT_56671"/>
<evidence type="ECO:0000256" key="2">
    <source>
        <dbReference type="SAM" id="MobiDB-lite"/>
    </source>
</evidence>
<feature type="compositionally biased region" description="Acidic residues" evidence="2">
    <location>
        <begin position="136"/>
        <end position="159"/>
    </location>
</feature>
<proteinExistence type="predicted"/>
<evidence type="ECO:0008006" key="6">
    <source>
        <dbReference type="Google" id="ProtNLM"/>
    </source>
</evidence>
<feature type="compositionally biased region" description="Polar residues" evidence="2">
    <location>
        <begin position="120"/>
        <end position="135"/>
    </location>
</feature>
<feature type="chain" id="PRO_5020590626" description="Expansin-like EG45 domain-containing protein" evidence="3">
    <location>
        <begin position="21"/>
        <end position="380"/>
    </location>
</feature>
<evidence type="ECO:0000256" key="3">
    <source>
        <dbReference type="SAM" id="SignalP"/>
    </source>
</evidence>
<evidence type="ECO:0000313" key="5">
    <source>
        <dbReference type="Proteomes" id="UP000289152"/>
    </source>
</evidence>
<comment type="caution">
    <text evidence="4">The sequence shown here is derived from an EMBL/GenBank/DDBJ whole genome shotgun (WGS) entry which is preliminary data.</text>
</comment>
<dbReference type="SUPFAM" id="SSF50685">
    <property type="entry name" value="Barwin-like endoglucanases"/>
    <property type="match status" value="1"/>
</dbReference>
<evidence type="ECO:0000256" key="1">
    <source>
        <dbReference type="ARBA" id="ARBA00022729"/>
    </source>
</evidence>
<dbReference type="InterPro" id="IPR036908">
    <property type="entry name" value="RlpA-like_sf"/>
</dbReference>
<protein>
    <recommendedName>
        <fullName evidence="6">Expansin-like EG45 domain-containing protein</fullName>
    </recommendedName>
</protein>
<dbReference type="InParanoid" id="A0A4Q1BAN3"/>
<dbReference type="PANTHER" id="PTHR31836">
    <property type="match status" value="1"/>
</dbReference>
<keyword evidence="5" id="KW-1185">Reference proteome</keyword>
<reference evidence="4 5" key="1">
    <citation type="submission" date="2016-06" db="EMBL/GenBank/DDBJ databases">
        <title>Evolution of pathogenesis and genome organization in the Tremellales.</title>
        <authorList>
            <person name="Cuomo C."/>
            <person name="Litvintseva A."/>
            <person name="Heitman J."/>
            <person name="Chen Y."/>
            <person name="Sun S."/>
            <person name="Springer D."/>
            <person name="Dromer F."/>
            <person name="Young S."/>
            <person name="Zeng Q."/>
            <person name="Chapman S."/>
            <person name="Gujja S."/>
            <person name="Saif S."/>
            <person name="Birren B."/>
        </authorList>
    </citation>
    <scope>NUCLEOTIDE SEQUENCE [LARGE SCALE GENOMIC DNA]</scope>
    <source>
        <strain evidence="4 5">ATCC 28783</strain>
    </source>
</reference>
<dbReference type="Proteomes" id="UP000289152">
    <property type="component" value="Unassembled WGS sequence"/>
</dbReference>
<feature type="signal peptide" evidence="3">
    <location>
        <begin position="1"/>
        <end position="20"/>
    </location>
</feature>
<dbReference type="CDD" id="cd22191">
    <property type="entry name" value="DPBB_RlpA_EXP_N-like"/>
    <property type="match status" value="1"/>
</dbReference>
<dbReference type="AlphaFoldDB" id="A0A4Q1BAN3"/>
<feature type="compositionally biased region" description="Low complexity" evidence="2">
    <location>
        <begin position="174"/>
        <end position="227"/>
    </location>
</feature>
<feature type="region of interest" description="Disordered" evidence="2">
    <location>
        <begin position="113"/>
        <end position="282"/>
    </location>
</feature>
<organism evidence="4 5">
    <name type="scientific">Tremella mesenterica</name>
    <name type="common">Jelly fungus</name>
    <dbReference type="NCBI Taxonomy" id="5217"/>
    <lineage>
        <taxon>Eukaryota</taxon>
        <taxon>Fungi</taxon>
        <taxon>Dikarya</taxon>
        <taxon>Basidiomycota</taxon>
        <taxon>Agaricomycotina</taxon>
        <taxon>Tremellomycetes</taxon>
        <taxon>Tremellales</taxon>
        <taxon>Tremellaceae</taxon>
        <taxon>Tremella</taxon>
    </lineage>
</organism>